<reference evidence="1 2" key="1">
    <citation type="submission" date="2020-06" db="EMBL/GenBank/DDBJ databases">
        <title>REHAB project genomes.</title>
        <authorList>
            <person name="Shaw L.P."/>
        </authorList>
    </citation>
    <scope>NUCLEOTIDE SEQUENCE [LARGE SCALE GENOMIC DNA]</scope>
    <source>
        <strain evidence="1 2">RHB28-C13</strain>
    </source>
</reference>
<gene>
    <name evidence="1" type="ORF">HVY52_16665</name>
</gene>
<dbReference type="EMBL" id="CP055675">
    <property type="protein sequence ID" value="QLN01348.1"/>
    <property type="molecule type" value="Genomic_DNA"/>
</dbReference>
<dbReference type="AlphaFoldDB" id="A0A7W3ECV2"/>
<protein>
    <submittedName>
        <fullName evidence="1">Uncharacterized protein</fullName>
    </submittedName>
</protein>
<dbReference type="RefSeq" id="WP_181202744.1">
    <property type="nucleotide sequence ID" value="NZ_CP055675.1"/>
</dbReference>
<accession>A0A7W3ECV2</accession>
<evidence type="ECO:0000313" key="1">
    <source>
        <dbReference type="EMBL" id="QLN01348.1"/>
    </source>
</evidence>
<sequence>MTKTQAKFLIYKANKFIQHLDGINFFNLHLLNRISPQVRKEIQQAYAIDSTNNRIYLPQPVDINLLMRYLITLSGTDKIFSCWLIFEGRLKIVMEGDNFPLFVESIFREQGSYDLTLFFDIPRRVIVVSDNEYHLDIYSNCF</sequence>
<proteinExistence type="predicted"/>
<dbReference type="Proteomes" id="UP000510927">
    <property type="component" value="Chromosome"/>
</dbReference>
<organism evidence="1 2">
    <name type="scientific">Escherichia fergusonii</name>
    <dbReference type="NCBI Taxonomy" id="564"/>
    <lineage>
        <taxon>Bacteria</taxon>
        <taxon>Pseudomonadati</taxon>
        <taxon>Pseudomonadota</taxon>
        <taxon>Gammaproteobacteria</taxon>
        <taxon>Enterobacterales</taxon>
        <taxon>Enterobacteriaceae</taxon>
        <taxon>Escherichia</taxon>
    </lineage>
</organism>
<evidence type="ECO:0000313" key="2">
    <source>
        <dbReference type="Proteomes" id="UP000510927"/>
    </source>
</evidence>
<name>A0A7W3ECV2_ESCFE</name>